<dbReference type="EMBL" id="RRZA01000022">
    <property type="protein sequence ID" value="MBE0457532.1"/>
    <property type="molecule type" value="Genomic_DNA"/>
</dbReference>
<dbReference type="InterPro" id="IPR029069">
    <property type="entry name" value="HotDog_dom_sf"/>
</dbReference>
<comment type="caution">
    <text evidence="1">The sequence shown here is derived from an EMBL/GenBank/DDBJ whole genome shotgun (WGS) entry which is preliminary data.</text>
</comment>
<reference evidence="1 2" key="1">
    <citation type="submission" date="2020-07" db="EMBL/GenBank/DDBJ databases">
        <title>Halophilic bacteria isolated from french cheeses.</title>
        <authorList>
            <person name="Kothe C.I."/>
            <person name="Farah-Kraiem B."/>
            <person name="Renault P."/>
            <person name="Dridi B."/>
        </authorList>
    </citation>
    <scope>NUCLEOTIDE SEQUENCE [LARGE SCALE GENOMIC DNA]</scope>
    <source>
        <strain evidence="1 2">FME14</strain>
    </source>
</reference>
<accession>A0ABR9FL59</accession>
<proteinExistence type="predicted"/>
<gene>
    <name evidence="1" type="ORF">EI167_08725</name>
</gene>
<dbReference type="Pfam" id="PF22817">
    <property type="entry name" value="ApeP-like"/>
    <property type="match status" value="1"/>
</dbReference>
<keyword evidence="2" id="KW-1185">Reference proteome</keyword>
<organism evidence="1 2">
    <name type="scientific">Pseudoalteromonas prydzensis</name>
    <dbReference type="NCBI Taxonomy" id="182141"/>
    <lineage>
        <taxon>Bacteria</taxon>
        <taxon>Pseudomonadati</taxon>
        <taxon>Pseudomonadota</taxon>
        <taxon>Gammaproteobacteria</taxon>
        <taxon>Alteromonadales</taxon>
        <taxon>Pseudoalteromonadaceae</taxon>
        <taxon>Pseudoalteromonas</taxon>
    </lineage>
</organism>
<protein>
    <submittedName>
        <fullName evidence="1">3-hydroxylacyl-ACP dehydratase</fullName>
    </submittedName>
</protein>
<evidence type="ECO:0000313" key="1">
    <source>
        <dbReference type="EMBL" id="MBE0457532.1"/>
    </source>
</evidence>
<sequence>MTMHPIENVLPHTAPMILIDSLDKYDEDTGICSVMITSQSNFYNVDTQSVPSHVGIEYMAQTIAAYANANQLDNGSEVAIGFLVSSRKYQMHCTGFNLHSTLTIEVVKLYSEANGLSAFECVIKEGERVLVDAKINVFQPENPEQFLAEQL</sequence>
<dbReference type="Gene3D" id="3.10.129.10">
    <property type="entry name" value="Hotdog Thioesterase"/>
    <property type="match status" value="1"/>
</dbReference>
<dbReference type="RefSeq" id="WP_192541461.1">
    <property type="nucleotide sequence ID" value="NZ_JBQELX010000057.1"/>
</dbReference>
<evidence type="ECO:0000313" key="2">
    <source>
        <dbReference type="Proteomes" id="UP000707245"/>
    </source>
</evidence>
<name>A0ABR9FL59_9GAMM</name>
<dbReference type="PIRSF" id="PIRSF020565">
    <property type="entry name" value="3Ho_Ac_ACP_DH_prd"/>
    <property type="match status" value="1"/>
</dbReference>
<dbReference type="Proteomes" id="UP000707245">
    <property type="component" value="Unassembled WGS sequence"/>
</dbReference>
<dbReference type="InterPro" id="IPR016776">
    <property type="entry name" value="ApeP-like_dehydratase"/>
</dbReference>
<dbReference type="SUPFAM" id="SSF54637">
    <property type="entry name" value="Thioesterase/thiol ester dehydrase-isomerase"/>
    <property type="match status" value="1"/>
</dbReference>